<evidence type="ECO:0000256" key="6">
    <source>
        <dbReference type="ARBA" id="ARBA00022927"/>
    </source>
</evidence>
<proteinExistence type="inferred from homology"/>
<gene>
    <name evidence="11" type="primary">secG</name>
    <name evidence="11" type="ORF">PRVXH_000595</name>
</gene>
<evidence type="ECO:0000256" key="1">
    <source>
        <dbReference type="ARBA" id="ARBA00004651"/>
    </source>
</evidence>
<evidence type="ECO:0000313" key="11">
    <source>
        <dbReference type="EMBL" id="XCI29284.1"/>
    </source>
</evidence>
<keyword evidence="6 10" id="KW-0653">Protein transport</keyword>
<evidence type="ECO:0000256" key="3">
    <source>
        <dbReference type="ARBA" id="ARBA00022448"/>
    </source>
</evidence>
<evidence type="ECO:0000256" key="9">
    <source>
        <dbReference type="ARBA" id="ARBA00023136"/>
    </source>
</evidence>
<dbReference type="Pfam" id="PF03840">
    <property type="entry name" value="SecG"/>
    <property type="match status" value="1"/>
</dbReference>
<comment type="caution">
    <text evidence="10">Lacks conserved residue(s) required for the propagation of feature annotation.</text>
</comment>
<dbReference type="RefSeq" id="WP_353893832.1">
    <property type="nucleotide sequence ID" value="NZ_CP159485.1"/>
</dbReference>
<sequence length="76" mass="7745">MSTILQIIHALIAIGVIAGVLLQSGKSAGLSGSIAGGAETFFGKSKGLDETLSKLTTVAAVLFIISSLILAFWLGR</sequence>
<dbReference type="GO" id="GO:0043952">
    <property type="term" value="P:protein transport by the Sec complex"/>
    <property type="evidence" value="ECO:0007669"/>
    <property type="project" value="TreeGrafter"/>
</dbReference>
<dbReference type="GO" id="GO:0009306">
    <property type="term" value="P:protein secretion"/>
    <property type="evidence" value="ECO:0007669"/>
    <property type="project" value="UniProtKB-UniRule"/>
</dbReference>
<dbReference type="InterPro" id="IPR004692">
    <property type="entry name" value="SecG"/>
</dbReference>
<dbReference type="AlphaFoldDB" id="A0AAU8HV67"/>
<comment type="subcellular location">
    <subcellularLocation>
        <location evidence="1 10">Cell membrane</location>
        <topology evidence="1 10">Multi-pass membrane protein</topology>
    </subcellularLocation>
</comment>
<reference evidence="11" key="2">
    <citation type="submission" date="2024-06" db="EMBL/GenBank/DDBJ databases">
        <authorList>
            <person name="Petrova K.O."/>
            <person name="Toshchakov S.V."/>
            <person name="Boltjanskaja Y.V."/>
            <person name="Kevbrin V.V."/>
        </authorList>
    </citation>
    <scope>NUCLEOTIDE SEQUENCE</scope>
    <source>
        <strain evidence="11">Z-710</strain>
    </source>
</reference>
<dbReference type="GO" id="GO:0015450">
    <property type="term" value="F:protein-transporting ATPase activity"/>
    <property type="evidence" value="ECO:0007669"/>
    <property type="project" value="UniProtKB-UniRule"/>
</dbReference>
<dbReference type="PRINTS" id="PR01651">
    <property type="entry name" value="SECGEXPORT"/>
</dbReference>
<evidence type="ECO:0000256" key="8">
    <source>
        <dbReference type="ARBA" id="ARBA00023010"/>
    </source>
</evidence>
<keyword evidence="8 10" id="KW-0811">Translocation</keyword>
<keyword evidence="3 10" id="KW-0813">Transport</keyword>
<protein>
    <recommendedName>
        <fullName evidence="10">Protein-export membrane protein SecG</fullName>
    </recommendedName>
</protein>
<evidence type="ECO:0000256" key="10">
    <source>
        <dbReference type="RuleBase" id="RU365087"/>
    </source>
</evidence>
<evidence type="ECO:0000256" key="4">
    <source>
        <dbReference type="ARBA" id="ARBA00022475"/>
    </source>
</evidence>
<dbReference type="PANTHER" id="PTHR34182">
    <property type="entry name" value="PROTEIN-EXPORT MEMBRANE PROTEIN SECG"/>
    <property type="match status" value="1"/>
</dbReference>
<name>A0AAU8HV67_9FIRM</name>
<comment type="function">
    <text evidence="10">Involved in protein export. Participates in an early event of protein translocation.</text>
</comment>
<evidence type="ECO:0000256" key="5">
    <source>
        <dbReference type="ARBA" id="ARBA00022692"/>
    </source>
</evidence>
<dbReference type="EMBL" id="CP159485">
    <property type="protein sequence ID" value="XCI29284.1"/>
    <property type="molecule type" value="Genomic_DNA"/>
</dbReference>
<dbReference type="GO" id="GO:0065002">
    <property type="term" value="P:intracellular protein transmembrane transport"/>
    <property type="evidence" value="ECO:0007669"/>
    <property type="project" value="TreeGrafter"/>
</dbReference>
<dbReference type="NCBIfam" id="TIGR00810">
    <property type="entry name" value="secG"/>
    <property type="match status" value="1"/>
</dbReference>
<accession>A0AAU8HV67</accession>
<keyword evidence="4 10" id="KW-1003">Cell membrane</keyword>
<evidence type="ECO:0000256" key="2">
    <source>
        <dbReference type="ARBA" id="ARBA00008445"/>
    </source>
</evidence>
<keyword evidence="9 10" id="KW-0472">Membrane</keyword>
<dbReference type="PANTHER" id="PTHR34182:SF1">
    <property type="entry name" value="PROTEIN-EXPORT MEMBRANE PROTEIN SECG"/>
    <property type="match status" value="1"/>
</dbReference>
<comment type="similarity">
    <text evidence="2 10">Belongs to the SecG family.</text>
</comment>
<dbReference type="GO" id="GO:0005886">
    <property type="term" value="C:plasma membrane"/>
    <property type="evidence" value="ECO:0007669"/>
    <property type="project" value="UniProtKB-SubCell"/>
</dbReference>
<keyword evidence="5 10" id="KW-0812">Transmembrane</keyword>
<feature type="transmembrane region" description="Helical" evidence="10">
    <location>
        <begin position="55"/>
        <end position="74"/>
    </location>
</feature>
<evidence type="ECO:0000256" key="7">
    <source>
        <dbReference type="ARBA" id="ARBA00022989"/>
    </source>
</evidence>
<keyword evidence="7 10" id="KW-1133">Transmembrane helix</keyword>
<organism evidence="11">
    <name type="scientific">Proteinivorax hydrogeniformans</name>
    <dbReference type="NCBI Taxonomy" id="1826727"/>
    <lineage>
        <taxon>Bacteria</taxon>
        <taxon>Bacillati</taxon>
        <taxon>Bacillota</taxon>
        <taxon>Clostridia</taxon>
        <taxon>Eubacteriales</taxon>
        <taxon>Proteinivoracaceae</taxon>
        <taxon>Proteinivorax</taxon>
    </lineage>
</organism>
<reference evidence="11" key="1">
    <citation type="journal article" date="2018" name="Antonie Van Leeuwenhoek">
        <title>Proteinivorax hydrogeniformans sp. nov., an anaerobic, haloalkaliphilic bacterium fermenting proteinaceous compounds with high hydrogen production.</title>
        <authorList>
            <person name="Boltyanskaya Y."/>
            <person name="Detkova E."/>
            <person name="Pimenov N."/>
            <person name="Kevbrin V."/>
        </authorList>
    </citation>
    <scope>NUCLEOTIDE SEQUENCE</scope>
    <source>
        <strain evidence="11">Z-710</strain>
    </source>
</reference>